<dbReference type="Proteomes" id="UP000789525">
    <property type="component" value="Unassembled WGS sequence"/>
</dbReference>
<evidence type="ECO:0000313" key="2">
    <source>
        <dbReference type="Proteomes" id="UP000789525"/>
    </source>
</evidence>
<name>A0ACA9K2U5_9GLOM</name>
<proteinExistence type="predicted"/>
<protein>
    <submittedName>
        <fullName evidence="1">12563_t:CDS:1</fullName>
    </submittedName>
</protein>
<accession>A0ACA9K2U5</accession>
<reference evidence="1" key="1">
    <citation type="submission" date="2021-06" db="EMBL/GenBank/DDBJ databases">
        <authorList>
            <person name="Kallberg Y."/>
            <person name="Tangrot J."/>
            <person name="Rosling A."/>
        </authorList>
    </citation>
    <scope>NUCLEOTIDE SEQUENCE</scope>
    <source>
        <strain evidence="1">CL356</strain>
    </source>
</reference>
<dbReference type="EMBL" id="CAJVPT010000709">
    <property type="protein sequence ID" value="CAG8448879.1"/>
    <property type="molecule type" value="Genomic_DNA"/>
</dbReference>
<comment type="caution">
    <text evidence="1">The sequence shown here is derived from an EMBL/GenBank/DDBJ whole genome shotgun (WGS) entry which is preliminary data.</text>
</comment>
<gene>
    <name evidence="1" type="ORF">ACOLOM_LOCUS663</name>
</gene>
<keyword evidence="2" id="KW-1185">Reference proteome</keyword>
<sequence length="76" mass="8225">MILPPSKYHASKGHGFTPALQRARRAFLVRNSLTGLLLLGFVGAVFKQDDLGDIPLPPIPSANDKETASNPKLEKT</sequence>
<organism evidence="1 2">
    <name type="scientific">Acaulospora colombiana</name>
    <dbReference type="NCBI Taxonomy" id="27376"/>
    <lineage>
        <taxon>Eukaryota</taxon>
        <taxon>Fungi</taxon>
        <taxon>Fungi incertae sedis</taxon>
        <taxon>Mucoromycota</taxon>
        <taxon>Glomeromycotina</taxon>
        <taxon>Glomeromycetes</taxon>
        <taxon>Diversisporales</taxon>
        <taxon>Acaulosporaceae</taxon>
        <taxon>Acaulospora</taxon>
    </lineage>
</organism>
<evidence type="ECO:0000313" key="1">
    <source>
        <dbReference type="EMBL" id="CAG8448879.1"/>
    </source>
</evidence>